<evidence type="ECO:0008006" key="3">
    <source>
        <dbReference type="Google" id="ProtNLM"/>
    </source>
</evidence>
<feature type="compositionally biased region" description="Polar residues" evidence="1">
    <location>
        <begin position="255"/>
        <end position="266"/>
    </location>
</feature>
<reference evidence="2" key="1">
    <citation type="journal article" date="2019" name="Sci. Rep.">
        <title>Draft genome of Tanacetum cinerariifolium, the natural source of mosquito coil.</title>
        <authorList>
            <person name="Yamashiro T."/>
            <person name="Shiraishi A."/>
            <person name="Satake H."/>
            <person name="Nakayama K."/>
        </authorList>
    </citation>
    <scope>NUCLEOTIDE SEQUENCE</scope>
</reference>
<dbReference type="PANTHER" id="PTHR11439">
    <property type="entry name" value="GAG-POL-RELATED RETROTRANSPOSON"/>
    <property type="match status" value="1"/>
</dbReference>
<evidence type="ECO:0000313" key="2">
    <source>
        <dbReference type="EMBL" id="GFA63962.1"/>
    </source>
</evidence>
<comment type="caution">
    <text evidence="2">The sequence shown here is derived from an EMBL/GenBank/DDBJ whole genome shotgun (WGS) entry which is preliminary data.</text>
</comment>
<evidence type="ECO:0000256" key="1">
    <source>
        <dbReference type="SAM" id="MobiDB-lite"/>
    </source>
</evidence>
<sequence>AKPTEKHLKEVKRIFCYLRETVNTGLWYSKDSDFELTGFSDADYAGCKDTFKSTSGGAQFLGKNLLTDYGFHFNKILIYCDSKSAIAISCNPVQHSRTKHITVHYHFIKEHVEKGTIELYFVKTDYQLADLFTKALLADRFNYLVRRLVIRQPNAFKSQRPSVLGKPTTFSNSFIRKAFSKSTSVTKNNVSNDFSKPVTAQTLPTKKKSCLKNTNVLTPGMYKIHTDHTQARTSKLPQDSKKTNKRVSFSTGVIPTTSVSKPQLKSNPHGDRVLRSNSRGKTLEVEEHRRNVKLSKNKTFVTACNNSLNAKTLNVKSVSAVCAKCVMIDKHDLCVPKSVAKPLKKTVASDSNKKPRNNVRKLHERFGKIYTWSYIKFTPSGYIWKPKSKQGNVNPNVSMPLGNASRTANVKDTMTSRRSIVLNTLLSSNSFAAHRDCSIH</sequence>
<name>A0A699JX90_TANCI</name>
<feature type="non-terminal residue" evidence="2">
    <location>
        <position position="1"/>
    </location>
</feature>
<feature type="non-terminal residue" evidence="2">
    <location>
        <position position="440"/>
    </location>
</feature>
<organism evidence="2">
    <name type="scientific">Tanacetum cinerariifolium</name>
    <name type="common">Dalmatian daisy</name>
    <name type="synonym">Chrysanthemum cinerariifolium</name>
    <dbReference type="NCBI Taxonomy" id="118510"/>
    <lineage>
        <taxon>Eukaryota</taxon>
        <taxon>Viridiplantae</taxon>
        <taxon>Streptophyta</taxon>
        <taxon>Embryophyta</taxon>
        <taxon>Tracheophyta</taxon>
        <taxon>Spermatophyta</taxon>
        <taxon>Magnoliopsida</taxon>
        <taxon>eudicotyledons</taxon>
        <taxon>Gunneridae</taxon>
        <taxon>Pentapetalae</taxon>
        <taxon>asterids</taxon>
        <taxon>campanulids</taxon>
        <taxon>Asterales</taxon>
        <taxon>Asteraceae</taxon>
        <taxon>Asteroideae</taxon>
        <taxon>Anthemideae</taxon>
        <taxon>Anthemidinae</taxon>
        <taxon>Tanacetum</taxon>
    </lineage>
</organism>
<dbReference type="PANTHER" id="PTHR11439:SF495">
    <property type="entry name" value="REVERSE TRANSCRIPTASE, RNA-DEPENDENT DNA POLYMERASE-RELATED"/>
    <property type="match status" value="1"/>
</dbReference>
<accession>A0A699JX90</accession>
<dbReference type="AlphaFoldDB" id="A0A699JX90"/>
<protein>
    <recommendedName>
        <fullName evidence="3">Retrovirus-related Pol polyprotein from transposon TNT 1-94</fullName>
    </recommendedName>
</protein>
<dbReference type="CDD" id="cd09272">
    <property type="entry name" value="RNase_HI_RT_Ty1"/>
    <property type="match status" value="1"/>
</dbReference>
<proteinExistence type="predicted"/>
<dbReference type="EMBL" id="BKCJ010460047">
    <property type="protein sequence ID" value="GFA63962.1"/>
    <property type="molecule type" value="Genomic_DNA"/>
</dbReference>
<gene>
    <name evidence="2" type="ORF">Tci_635934</name>
</gene>
<feature type="region of interest" description="Disordered" evidence="1">
    <location>
        <begin position="255"/>
        <end position="277"/>
    </location>
</feature>